<sequence>MLLAVEGGGFFSSSASGYSHGLALLLLGRKDEEKPVKVSPWNQYRLVDREAEQVYHLASRKDQAPGKCAPFICFGRAAAGLEGASPPKLSSGNTSGSSSEESSASANEGTNGSLTGNEKKGCLKSNSRRDSLEHCIVVSEGEEPRESLEEVQTLKSGMERRKVQWTDTCGKELFEIREFEASDEGLSDDDMENEGFRKSEVLLARYACAGDFSSIRVRYLWIQDKESWLILCLLLNYLLVTWWLCLANLHTLGLQF</sequence>
<reference evidence="4" key="1">
    <citation type="submission" date="2013-06" db="EMBL/GenBank/DDBJ databases">
        <authorList>
            <person name="Zhao Q."/>
        </authorList>
    </citation>
    <scope>NUCLEOTIDE SEQUENCE</scope>
    <source>
        <strain evidence="4">cv. W1943</strain>
    </source>
</reference>
<feature type="transmembrane region" description="Helical" evidence="2">
    <location>
        <begin position="228"/>
        <end position="249"/>
    </location>
</feature>
<keyword evidence="2" id="KW-0472">Membrane</keyword>
<keyword evidence="4" id="KW-1185">Reference proteome</keyword>
<name>A0A0E0MYP8_ORYRU</name>
<organism evidence="3 4">
    <name type="scientific">Oryza rufipogon</name>
    <name type="common">Brownbeard rice</name>
    <name type="synonym">Asian wild rice</name>
    <dbReference type="NCBI Taxonomy" id="4529"/>
    <lineage>
        <taxon>Eukaryota</taxon>
        <taxon>Viridiplantae</taxon>
        <taxon>Streptophyta</taxon>
        <taxon>Embryophyta</taxon>
        <taxon>Tracheophyta</taxon>
        <taxon>Spermatophyta</taxon>
        <taxon>Magnoliopsida</taxon>
        <taxon>Liliopsida</taxon>
        <taxon>Poales</taxon>
        <taxon>Poaceae</taxon>
        <taxon>BOP clade</taxon>
        <taxon>Oryzoideae</taxon>
        <taxon>Oryzeae</taxon>
        <taxon>Oryzinae</taxon>
        <taxon>Oryza</taxon>
    </lineage>
</organism>
<evidence type="ECO:0000313" key="4">
    <source>
        <dbReference type="Proteomes" id="UP000008022"/>
    </source>
</evidence>
<dbReference type="PANTHER" id="PTHR33401:SF3">
    <property type="entry name" value="LOW AFFINITY POTASSIUM TRANSPORT SYSTEM PROTEIN"/>
    <property type="match status" value="1"/>
</dbReference>
<dbReference type="PANTHER" id="PTHR33401">
    <property type="entry name" value="LIGHT-HARVESTING COMPLEX-LIKE PROTEIN OHP2, CHLOROPLASTIC"/>
    <property type="match status" value="1"/>
</dbReference>
<evidence type="ECO:0000256" key="1">
    <source>
        <dbReference type="SAM" id="MobiDB-lite"/>
    </source>
</evidence>
<dbReference type="OMA" id="RYACAGD"/>
<feature type="compositionally biased region" description="Low complexity" evidence="1">
    <location>
        <begin position="90"/>
        <end position="111"/>
    </location>
</feature>
<proteinExistence type="predicted"/>
<protein>
    <submittedName>
        <fullName evidence="3">Uncharacterized protein</fullName>
    </submittedName>
</protein>
<dbReference type="HOGENOM" id="CLU_095141_0_0_1"/>
<evidence type="ECO:0000313" key="3">
    <source>
        <dbReference type="EnsemblPlants" id="ORUFI01G23910.1"/>
    </source>
</evidence>
<evidence type="ECO:0000256" key="2">
    <source>
        <dbReference type="SAM" id="Phobius"/>
    </source>
</evidence>
<dbReference type="STRING" id="4529.A0A0E0MYP8"/>
<dbReference type="eggNOG" id="ENOG502RUXZ">
    <property type="taxonomic scope" value="Eukaryota"/>
</dbReference>
<accession>A0A0E0MYP8</accession>
<dbReference type="Proteomes" id="UP000008022">
    <property type="component" value="Unassembled WGS sequence"/>
</dbReference>
<dbReference type="EnsemblPlants" id="ORUFI01G23910.1">
    <property type="protein sequence ID" value="ORUFI01G23910.1"/>
    <property type="gene ID" value="ORUFI01G23910"/>
</dbReference>
<reference evidence="3" key="2">
    <citation type="submission" date="2015-06" db="UniProtKB">
        <authorList>
            <consortium name="EnsemblPlants"/>
        </authorList>
    </citation>
    <scope>IDENTIFICATION</scope>
</reference>
<feature type="region of interest" description="Disordered" evidence="1">
    <location>
        <begin position="84"/>
        <end position="125"/>
    </location>
</feature>
<dbReference type="AlphaFoldDB" id="A0A0E0MYP8"/>
<keyword evidence="2" id="KW-0812">Transmembrane</keyword>
<dbReference type="Gramene" id="ORUFI01G23910.1">
    <property type="protein sequence ID" value="ORUFI01G23910.1"/>
    <property type="gene ID" value="ORUFI01G23910"/>
</dbReference>
<keyword evidence="2" id="KW-1133">Transmembrane helix</keyword>